<feature type="region of interest" description="Disordered" evidence="6">
    <location>
        <begin position="1756"/>
        <end position="1912"/>
    </location>
</feature>
<protein>
    <recommendedName>
        <fullName evidence="11">E3 SUMO-protein ligase RanBP2</fullName>
    </recommendedName>
</protein>
<dbReference type="SMART" id="SM00160">
    <property type="entry name" value="RanBD"/>
    <property type="match status" value="3"/>
</dbReference>
<dbReference type="GO" id="GO:0006913">
    <property type="term" value="P:nucleocytoplasmic transport"/>
    <property type="evidence" value="ECO:0007669"/>
    <property type="project" value="InterPro"/>
</dbReference>
<keyword evidence="1" id="KW-0597">Phosphoprotein</keyword>
<evidence type="ECO:0000256" key="4">
    <source>
        <dbReference type="ARBA" id="ARBA00022833"/>
    </source>
</evidence>
<name>A0AAE0ZIA0_9GAST</name>
<feature type="compositionally biased region" description="Polar residues" evidence="6">
    <location>
        <begin position="1443"/>
        <end position="1461"/>
    </location>
</feature>
<evidence type="ECO:0000256" key="5">
    <source>
        <dbReference type="PROSITE-ProRule" id="PRU00322"/>
    </source>
</evidence>
<dbReference type="GO" id="GO:0005643">
    <property type="term" value="C:nuclear pore"/>
    <property type="evidence" value="ECO:0007669"/>
    <property type="project" value="TreeGrafter"/>
</dbReference>
<dbReference type="Pfam" id="PF00638">
    <property type="entry name" value="Ran_BP1"/>
    <property type="match status" value="3"/>
</dbReference>
<dbReference type="SUPFAM" id="SSF90209">
    <property type="entry name" value="Ran binding protein zinc finger-like"/>
    <property type="match status" value="1"/>
</dbReference>
<feature type="region of interest" description="Disordered" evidence="6">
    <location>
        <begin position="1100"/>
        <end position="1125"/>
    </location>
</feature>
<evidence type="ECO:0000313" key="10">
    <source>
        <dbReference type="Proteomes" id="UP001283361"/>
    </source>
</evidence>
<dbReference type="SUPFAM" id="SSF50729">
    <property type="entry name" value="PH domain-like"/>
    <property type="match status" value="3"/>
</dbReference>
<dbReference type="PANTHER" id="PTHR23138:SF87">
    <property type="entry name" value="E3 SUMO-PROTEIN LIGASE RANBP2"/>
    <property type="match status" value="1"/>
</dbReference>
<dbReference type="Gene3D" id="4.10.1060.10">
    <property type="entry name" value="Zinc finger, RanBP2-type"/>
    <property type="match status" value="1"/>
</dbReference>
<feature type="region of interest" description="Disordered" evidence="6">
    <location>
        <begin position="1138"/>
        <end position="1160"/>
    </location>
</feature>
<proteinExistence type="predicted"/>
<organism evidence="9 10">
    <name type="scientific">Elysia crispata</name>
    <name type="common">lettuce slug</name>
    <dbReference type="NCBI Taxonomy" id="231223"/>
    <lineage>
        <taxon>Eukaryota</taxon>
        <taxon>Metazoa</taxon>
        <taxon>Spiralia</taxon>
        <taxon>Lophotrochozoa</taxon>
        <taxon>Mollusca</taxon>
        <taxon>Gastropoda</taxon>
        <taxon>Heterobranchia</taxon>
        <taxon>Euthyneura</taxon>
        <taxon>Panpulmonata</taxon>
        <taxon>Sacoglossa</taxon>
        <taxon>Placobranchoidea</taxon>
        <taxon>Plakobranchidae</taxon>
        <taxon>Elysia</taxon>
    </lineage>
</organism>
<feature type="compositionally biased region" description="Low complexity" evidence="6">
    <location>
        <begin position="1838"/>
        <end position="1851"/>
    </location>
</feature>
<dbReference type="InterPro" id="IPR001876">
    <property type="entry name" value="Znf_RanBP2"/>
</dbReference>
<feature type="domain" description="RanBD1" evidence="7">
    <location>
        <begin position="2140"/>
        <end position="2275"/>
    </location>
</feature>
<feature type="compositionally biased region" description="Pro residues" evidence="6">
    <location>
        <begin position="1010"/>
        <end position="1021"/>
    </location>
</feature>
<dbReference type="InterPro" id="IPR045255">
    <property type="entry name" value="RanBP1-like"/>
</dbReference>
<evidence type="ECO:0000259" key="8">
    <source>
        <dbReference type="PROSITE" id="PS50199"/>
    </source>
</evidence>
<dbReference type="FunFam" id="4.10.1060.10:FF:000003">
    <property type="entry name" value="E3 SUMO-protein ligase RanBP2"/>
    <property type="match status" value="1"/>
</dbReference>
<dbReference type="Gene3D" id="2.30.29.30">
    <property type="entry name" value="Pleckstrin-homology domain (PH domain)/Phosphotyrosine-binding domain (PTB)"/>
    <property type="match status" value="3"/>
</dbReference>
<feature type="region of interest" description="Disordered" evidence="6">
    <location>
        <begin position="1004"/>
        <end position="1060"/>
    </location>
</feature>
<feature type="compositionally biased region" description="Basic and acidic residues" evidence="6">
    <location>
        <begin position="834"/>
        <end position="844"/>
    </location>
</feature>
<dbReference type="GO" id="GO:0005096">
    <property type="term" value="F:GTPase activator activity"/>
    <property type="evidence" value="ECO:0007669"/>
    <property type="project" value="TreeGrafter"/>
</dbReference>
<dbReference type="PROSITE" id="PS01358">
    <property type="entry name" value="ZF_RANBP2_1"/>
    <property type="match status" value="1"/>
</dbReference>
<dbReference type="GO" id="GO:0005737">
    <property type="term" value="C:cytoplasm"/>
    <property type="evidence" value="ECO:0007669"/>
    <property type="project" value="TreeGrafter"/>
</dbReference>
<feature type="compositionally biased region" description="Basic and acidic residues" evidence="6">
    <location>
        <begin position="857"/>
        <end position="873"/>
    </location>
</feature>
<comment type="caution">
    <text evidence="9">The sequence shown here is derived from an EMBL/GenBank/DDBJ whole genome shotgun (WGS) entry which is preliminary data.</text>
</comment>
<evidence type="ECO:0000256" key="2">
    <source>
        <dbReference type="ARBA" id="ARBA00022723"/>
    </source>
</evidence>
<evidence type="ECO:0000256" key="6">
    <source>
        <dbReference type="SAM" id="MobiDB-lite"/>
    </source>
</evidence>
<feature type="domain" description="RanBD1" evidence="7">
    <location>
        <begin position="2522"/>
        <end position="2658"/>
    </location>
</feature>
<feature type="domain" description="RanBP2-type" evidence="8">
    <location>
        <begin position="1663"/>
        <end position="1692"/>
    </location>
</feature>
<feature type="compositionally biased region" description="Pro residues" evidence="6">
    <location>
        <begin position="1101"/>
        <end position="1118"/>
    </location>
</feature>
<dbReference type="FunFam" id="2.30.29.30:FF:000018">
    <property type="entry name" value="E3 SUMO-protein ligase RanBP2"/>
    <property type="match status" value="3"/>
</dbReference>
<feature type="compositionally biased region" description="Low complexity" evidence="6">
    <location>
        <begin position="1862"/>
        <end position="1875"/>
    </location>
</feature>
<reference evidence="9" key="1">
    <citation type="journal article" date="2023" name="G3 (Bethesda)">
        <title>A reference genome for the long-term kleptoplast-retaining sea slug Elysia crispata morphotype clarki.</title>
        <authorList>
            <person name="Eastman K.E."/>
            <person name="Pendleton A.L."/>
            <person name="Shaikh M.A."/>
            <person name="Suttiyut T."/>
            <person name="Ogas R."/>
            <person name="Tomko P."/>
            <person name="Gavelis G."/>
            <person name="Widhalm J.R."/>
            <person name="Wisecaver J.H."/>
        </authorList>
    </citation>
    <scope>NUCLEOTIDE SEQUENCE</scope>
    <source>
        <strain evidence="9">ECLA1</strain>
    </source>
</reference>
<accession>A0AAE0ZIA0</accession>
<evidence type="ECO:0008006" key="11">
    <source>
        <dbReference type="Google" id="ProtNLM"/>
    </source>
</evidence>
<keyword evidence="10" id="KW-1185">Reference proteome</keyword>
<feature type="region of interest" description="Disordered" evidence="6">
    <location>
        <begin position="3266"/>
        <end position="3292"/>
    </location>
</feature>
<sequence length="3292" mass="354410">MFRRKQDVDKHVNSILLRKRDEKERNVQGYQIARLYADIKEYSIARRYLSGFLSVRENVPSAYQLMGEINEGLGQKEAAVDNYKRALDLGGFVSSNKYLVQKICKLYTEIGTDVPRMEHWLEQLEKLDPKSDMVFQLKAQIAEVASANGENKDEEMENIISSELVKRPTDLKLRIKLLKLYLNTNRCDEAYDVAVTCDLTTAFVGDLPWFECLCTVFKKYGELNPDTQTDTLFTQHYLHVLRNLVYLSLPLKTLDVCVEALNRFDKHLKFAVNMGISNETWAAMLKEMKGQMFFLASLILLKRAQTGSISWQDVNHLSGACLLASKSIGPLDAQAPWFVSAPTTHKKFYDWWHQQSNDRLSQVGHMIGQLSRRKKWQEITEWGLSVRRDTMTADGHQRVFEQLFCPRDVSMHGATSFFFQAQEMVVGHVREREPFTEQHLLDIDRVAYQVHLGNLNHLVWLCLQRYSSDMDAQPNYHFTLMENIQFSVKNLEDTAAESLSQLDILVFLLTTVRCAASVISENTLRYGDSCGRPNILPVSLAKSLCSPEQEEWWTAAFRFCTNTIKDDFSRLRRVLVRGLETVRLLGSHGISVKMMCHIARSLDARVKSYRSGQHGCRCSAYDLNHLESRAAFYWEKAKLGLQKALRNQHTPMPKKRLFKEAGDMDMSPVMLRPLLDEAVFALAVHAMKGDRLEEAIKGFEKLNTPWAKFLSAKIYKKLSDREASTDSDLEESLLKRKALASRARDYLYDTLDRLEGDKSHELNVPVYNELDNLDVLLHDLELDERNASPSHSFHTPLKSPSEIRIDTPGFSEGRAFMAHSTPRHKAQGTNGTERSNHSKSRVEPDDAAEEPEISSSSDRHDMTAVRPRPSPERLDAQLKSVTYSQSSMFKMVLERNDELIVINSKLMEELRGNNNQLKTMLGENQGLMSDLKSFLGENRDMMKQIKQELGDLKAGIAQQAAAPPPPPIAPTPPVFLPPHMAGVPPRGPPYPSFPPPAYPTGPGYMINSPMPGPAPPRPPTAPTMGPQYRPSGLPGAHTSNVGKYRSPSDEDDEEVDPEDLTSAEEAAAFYAEYCDDAAYSQYFTPDSQIMQDWTGRSAMEGPPPQMNMAPPAPMPPRMSMPSPGYFASALRGQSLQYAQNTPPPAQVRPPPLGPGFFSSPLTSTVTSATATSTPSLFAALTGQSSASPGMGSFAMPTSEGVKVETSSVPVSTPVNLGPTLSGLKSLFQSKGVLEPSKAKGDITILVDTNSRRATILMMGETKDIIFHHDIQGLALEQSLLTASPATIVTWVATKIGTAGEREKVSLGLESQNLAAQLKEAIQRATALIQPKTTAQAGSPKLPGHPNATSTPITSGVSAATAGAPLGASIFSLSSLTPSTSTSAKPTFGGFTFTTAPVVAPVTTAAEKVKQEASLSVAGKDNAPKPFANFTLTPSAAVGGTSPLGASQKSPQATKSPGTSTARGDDDHVEEYEPNVDFKPVIDLPDLVEKTTGEENETALFVERCRLFRFDVETKQWKERGIGDLKILSSKDQIKFRIIMRRDQILKLCANHCLSADMKLTPMQSSDRAWCYTAMDFSEEEMKLEQLAAKFKNAEKAEAFKECFTKCCQQLKDAESKSPAHVAAKLEKTPSKDEKSSGQKTKPASSKEETAKAQQPLSELFKPKPGSWECDVCMIRNNGDVDQCPACGNMKPGVKSSAAAATSGQSLSFGAKPAAPASSGTGFNFGSKAGSGFSFGAPTTTASGTGFVFGTSTATASTSPSSGIKFGQQPSTTASSGAAGGFKFGAPPQSTAAVSATTTTPAASGGFKFGAPPQSTAATSATTTTSASGGFKFGAPPQSTAATSATTTTSASGGFKFGAPPQSTAATSATTTTSASGGFKFGAPPQSTAATSATTTTSASGGFKFGAPPQSTAATSATTTTAASGFKFDALPQSTAAASASTTTPSASGEFKFGAPQTQSKAGTAAFMFKPQSVPATVTTTSSSAPTSGFSFKLPAAFAATTAASSEAVKPSLFSFSTTRTTTTTASSSDTKACGSCCAGSGGLLAQLLTSEGESTTLPKPVHPEPPKPAPSGFNFSMAPKSSSALSATGGPGTSKGFQFSFPKSPAKPAGSPSKPAVPGSPEIDEQGLYITKEGDDSHIHFEPVVALPDKIEVKTGEEDEAVLFESRGKLYRFVSGEWKEKGLGVVKILEHKLTKKTRVLMRRDQILKICCNHFINRNLNLQPMAKTEGKAWVWYALDFSEEEGKMEQLALRFKTAEIANDFKTVFDKCREAYKESPAKTEEPVSGNVTAVKKELFKADSSSDRVALESDDDVIFVREEKPTPEQIAKARKYQLPDCFYLYESKPPCPGCIGCTDGEYDPQKQNKSVNSPKEAAKPVQSPVVSTATLKFSSPVSFQPKAAGASVSQPVFGSAAAVSTSSQPSFGSIAANLPDFSKLTSDSKSDRSSGNDASESSGFVFGSKATVDFSSLAASGGSGEFAWKKTDLSGPFSFAGAGQKLFGRSGGDHEGGGDDGVVAPSDDIHFEPVIPLPDLVQIKTGEEDWKSLFAQRSKLYKFDKKLQQWKERGIGEIKIMQHNSQVMFRVIQRREQVLKVACNHLISLDMKLNPLATSETAWCWTATDFTEAEPSVEQFAIKFKNKELAQEFKDIFEKCQETLRINGGKSPGQTSHHGKCNNHSPKAKDIAVDDFIVSSTFKAREEKYLPKLNFGNTLTELSVDQQYNIQICPQVQNIKAATLCQQGGKGNPYMTQALDVAGADIISATTFSQQGDKGNPYMTQALDVAGADIMAATMFSQQGDKGNPYYSRALDVAGADTMTATTFSQQGDKGNPYMTQALDVAGADTMTATTFSQQGDKGNPYMTQALDVAGADIMTATTFSQQGDKGNPYMTQALDVTGADTMAATTFSQQGDKGNPYMTQALDVAGADTMTATTFSQQGDKGNPYMTQALDVAGADIMAATMFSQQGDKGNPYMTQALDVAGADTMTATTFSQQGDKGNPYYSRALNVAGADSMTATTFSQQGDKGNPYMTQALDVAGADIMAATMFSQQGDKGNPYMTQALDVAGADTMTATTFSQQGDKGNPYMTQALDVAGADIMTATTFSQQGDKGNPYMTQALDVAGADIMAATTFSQQGDKGNPHMTQALDVAGADIMTATTFSQQGDKGNPHMTQALDVAGADIMAATTFSQQGDKGNPYYSRALDVAGADIMAATTFSQQGDKGNPHMTQALDVLSTSSQQEDKENLSLSQTLNIEDSHFVKSKESGEEKLCGAFPNQPPSPYCSLSNKLARGPSES</sequence>
<evidence type="ECO:0000256" key="1">
    <source>
        <dbReference type="ARBA" id="ARBA00022553"/>
    </source>
</evidence>
<evidence type="ECO:0000313" key="9">
    <source>
        <dbReference type="EMBL" id="KAK3769929.1"/>
    </source>
</evidence>
<dbReference type="InterPro" id="IPR000156">
    <property type="entry name" value="Ran_bind_dom"/>
</dbReference>
<keyword evidence="4" id="KW-0862">Zinc</keyword>
<dbReference type="Proteomes" id="UP001283361">
    <property type="component" value="Unassembled WGS sequence"/>
</dbReference>
<evidence type="ECO:0000259" key="7">
    <source>
        <dbReference type="PROSITE" id="PS50196"/>
    </source>
</evidence>
<dbReference type="CDD" id="cd13179">
    <property type="entry name" value="RanBD_RanBP1"/>
    <property type="match status" value="1"/>
</dbReference>
<feature type="compositionally biased region" description="Basic and acidic residues" evidence="6">
    <location>
        <begin position="1618"/>
        <end position="1636"/>
    </location>
</feature>
<dbReference type="PANTHER" id="PTHR23138">
    <property type="entry name" value="RAN BINDING PROTEIN"/>
    <property type="match status" value="1"/>
</dbReference>
<feature type="compositionally biased region" description="Low complexity" evidence="6">
    <location>
        <begin position="1814"/>
        <end position="1827"/>
    </location>
</feature>
<feature type="compositionally biased region" description="Low complexity" evidence="6">
    <location>
        <begin position="1785"/>
        <end position="1803"/>
    </location>
</feature>
<dbReference type="GO" id="GO:0008270">
    <property type="term" value="F:zinc ion binding"/>
    <property type="evidence" value="ECO:0007669"/>
    <property type="project" value="UniProtKB-KW"/>
</dbReference>
<dbReference type="SUPFAM" id="SSF48452">
    <property type="entry name" value="TPR-like"/>
    <property type="match status" value="1"/>
</dbReference>
<keyword evidence="2" id="KW-0479">Metal-binding</keyword>
<dbReference type="InterPro" id="IPR011993">
    <property type="entry name" value="PH-like_dom_sf"/>
</dbReference>
<dbReference type="Gene3D" id="1.25.40.10">
    <property type="entry name" value="Tetratricopeptide repeat domain"/>
    <property type="match status" value="1"/>
</dbReference>
<feature type="region of interest" description="Disordered" evidence="6">
    <location>
        <begin position="1438"/>
        <end position="1474"/>
    </location>
</feature>
<feature type="compositionally biased region" description="Low complexity" evidence="6">
    <location>
        <begin position="1886"/>
        <end position="1899"/>
    </location>
</feature>
<dbReference type="InterPro" id="IPR036443">
    <property type="entry name" value="Znf_RanBP2_sf"/>
</dbReference>
<dbReference type="PROSITE" id="PS50199">
    <property type="entry name" value="ZF_RANBP2_2"/>
    <property type="match status" value="1"/>
</dbReference>
<feature type="compositionally biased region" description="Acidic residues" evidence="6">
    <location>
        <begin position="1049"/>
        <end position="1060"/>
    </location>
</feature>
<dbReference type="InterPro" id="IPR045256">
    <property type="entry name" value="RanBP1_RanBD"/>
</dbReference>
<evidence type="ECO:0000256" key="3">
    <source>
        <dbReference type="ARBA" id="ARBA00022771"/>
    </source>
</evidence>
<feature type="region of interest" description="Disordered" evidence="6">
    <location>
        <begin position="1618"/>
        <end position="1661"/>
    </location>
</feature>
<feature type="region of interest" description="Disordered" evidence="6">
    <location>
        <begin position="1331"/>
        <end position="1353"/>
    </location>
</feature>
<feature type="compositionally biased region" description="Pro residues" evidence="6">
    <location>
        <begin position="1141"/>
        <end position="1153"/>
    </location>
</feature>
<feature type="region of interest" description="Disordered" evidence="6">
    <location>
        <begin position="819"/>
        <end position="873"/>
    </location>
</feature>
<feature type="compositionally biased region" description="Low complexity" evidence="6">
    <location>
        <begin position="2102"/>
        <end position="2121"/>
    </location>
</feature>
<dbReference type="PROSITE" id="PS50196">
    <property type="entry name" value="RANBD1"/>
    <property type="match status" value="3"/>
</dbReference>
<feature type="region of interest" description="Disordered" evidence="6">
    <location>
        <begin position="2053"/>
        <end position="2123"/>
    </location>
</feature>
<feature type="domain" description="RanBD1" evidence="7">
    <location>
        <begin position="1476"/>
        <end position="1612"/>
    </location>
</feature>
<gene>
    <name evidence="9" type="ORF">RRG08_048139</name>
</gene>
<dbReference type="EMBL" id="JAWDGP010003874">
    <property type="protein sequence ID" value="KAK3769929.1"/>
    <property type="molecule type" value="Genomic_DNA"/>
</dbReference>
<keyword evidence="3 5" id="KW-0863">Zinc-finger</keyword>
<dbReference type="InterPro" id="IPR011990">
    <property type="entry name" value="TPR-like_helical_dom_sf"/>
</dbReference>